<dbReference type="Proteomes" id="UP000838821">
    <property type="component" value="Unassembled WGS sequence"/>
</dbReference>
<comment type="caution">
    <text evidence="1">The sequence shown here is derived from an EMBL/GenBank/DDBJ whole genome shotgun (WGS) entry which is preliminary data.</text>
</comment>
<protein>
    <submittedName>
        <fullName evidence="1">Uncharacterized protein</fullName>
    </submittedName>
</protein>
<name>A0ABM9BXY3_9BACL</name>
<evidence type="ECO:0000313" key="1">
    <source>
        <dbReference type="EMBL" id="CAH1196097.1"/>
    </source>
</evidence>
<keyword evidence="2" id="KW-1185">Reference proteome</keyword>
<gene>
    <name evidence="1" type="ORF">PAECIP111891_00791</name>
</gene>
<reference evidence="1" key="1">
    <citation type="submission" date="2022-01" db="EMBL/GenBank/DDBJ databases">
        <authorList>
            <person name="Criscuolo A."/>
        </authorList>
    </citation>
    <scope>NUCLEOTIDE SEQUENCE</scope>
    <source>
        <strain evidence="1">CIP111891</strain>
    </source>
</reference>
<evidence type="ECO:0000313" key="2">
    <source>
        <dbReference type="Proteomes" id="UP000838821"/>
    </source>
</evidence>
<organism evidence="1 2">
    <name type="scientific">Paenibacillus allorhizoplanae</name>
    <dbReference type="NCBI Taxonomy" id="2905648"/>
    <lineage>
        <taxon>Bacteria</taxon>
        <taxon>Bacillati</taxon>
        <taxon>Bacillota</taxon>
        <taxon>Bacilli</taxon>
        <taxon>Bacillales</taxon>
        <taxon>Paenibacillaceae</taxon>
        <taxon>Paenibacillus</taxon>
    </lineage>
</organism>
<accession>A0ABM9BXY3</accession>
<dbReference type="RefSeq" id="WP_236284805.1">
    <property type="nucleotide sequence ID" value="NZ_CAKMMW010000002.1"/>
</dbReference>
<sequence>MMNPSHNFRFIERDYWYQKALCDTDHLLPAQIEDMLDEAHTYYADYTFKFYDDGSVTIIDNDTNNRIKPKELTGAVYDFYIRKRIYMIKANLIEKQLQHAN</sequence>
<dbReference type="EMBL" id="CAKMMW010000002">
    <property type="protein sequence ID" value="CAH1196097.1"/>
    <property type="molecule type" value="Genomic_DNA"/>
</dbReference>
<proteinExistence type="predicted"/>